<dbReference type="Proteomes" id="UP000662783">
    <property type="component" value="Chromosome"/>
</dbReference>
<keyword evidence="1" id="KW-0812">Transmembrane</keyword>
<sequence>MNRNEEIEKTLSSLDEMDTINVKPFFYTRLAARMERNVSLSFKQKGISWAMLTALLIINIGVYLSFSGENSTADETQQLTELKEQYYPESESYYALIEEYETE</sequence>
<evidence type="ECO:0000313" key="3">
    <source>
        <dbReference type="Proteomes" id="UP000662783"/>
    </source>
</evidence>
<keyword evidence="1" id="KW-1133">Transmembrane helix</keyword>
<evidence type="ECO:0000313" key="2">
    <source>
        <dbReference type="EMBL" id="QSE97656.1"/>
    </source>
</evidence>
<proteinExistence type="predicted"/>
<dbReference type="KEGG" id="fuv:JR347_00790"/>
<reference evidence="2" key="1">
    <citation type="submission" date="2021-02" db="EMBL/GenBank/DDBJ databases">
        <title>Fulvivirga sp. S481 isolated from sea water.</title>
        <authorList>
            <person name="Bae S.S."/>
            <person name="Baek K."/>
        </authorList>
    </citation>
    <scope>NUCLEOTIDE SEQUENCE</scope>
    <source>
        <strain evidence="2">S481</strain>
    </source>
</reference>
<evidence type="ECO:0000256" key="1">
    <source>
        <dbReference type="SAM" id="Phobius"/>
    </source>
</evidence>
<dbReference type="EMBL" id="CP070608">
    <property type="protein sequence ID" value="QSE97656.1"/>
    <property type="molecule type" value="Genomic_DNA"/>
</dbReference>
<accession>A0A975A0W5</accession>
<keyword evidence="3" id="KW-1185">Reference proteome</keyword>
<organism evidence="2 3">
    <name type="scientific">Fulvivirga lutea</name>
    <dbReference type="NCBI Taxonomy" id="2810512"/>
    <lineage>
        <taxon>Bacteria</taxon>
        <taxon>Pseudomonadati</taxon>
        <taxon>Bacteroidota</taxon>
        <taxon>Cytophagia</taxon>
        <taxon>Cytophagales</taxon>
        <taxon>Fulvivirgaceae</taxon>
        <taxon>Fulvivirga</taxon>
    </lineage>
</organism>
<dbReference type="RefSeq" id="WP_205722165.1">
    <property type="nucleotide sequence ID" value="NZ_CP070608.1"/>
</dbReference>
<protein>
    <submittedName>
        <fullName evidence="2">Uncharacterized protein</fullName>
    </submittedName>
</protein>
<keyword evidence="1" id="KW-0472">Membrane</keyword>
<name>A0A975A0W5_9BACT</name>
<dbReference type="AlphaFoldDB" id="A0A975A0W5"/>
<gene>
    <name evidence="2" type="ORF">JR347_00790</name>
</gene>
<feature type="transmembrane region" description="Helical" evidence="1">
    <location>
        <begin position="46"/>
        <end position="66"/>
    </location>
</feature>